<evidence type="ECO:0000256" key="10">
    <source>
        <dbReference type="SAM" id="MobiDB-lite"/>
    </source>
</evidence>
<reference evidence="14 15" key="1">
    <citation type="submission" date="2023-07" db="EMBL/GenBank/DDBJ databases">
        <title>Sorghum-associated microbial communities from plants grown in Nebraska, USA.</title>
        <authorList>
            <person name="Schachtman D."/>
        </authorList>
    </citation>
    <scope>NUCLEOTIDE SEQUENCE [LARGE SCALE GENOMIC DNA]</scope>
    <source>
        <strain evidence="14 15">BE190</strain>
    </source>
</reference>
<dbReference type="NCBIfam" id="NF008745">
    <property type="entry name" value="PRK11778.1"/>
    <property type="match status" value="1"/>
</dbReference>
<dbReference type="InterPro" id="IPR002142">
    <property type="entry name" value="Peptidase_S49"/>
</dbReference>
<dbReference type="CDD" id="cd07023">
    <property type="entry name" value="S49_Sppa_N_C"/>
    <property type="match status" value="1"/>
</dbReference>
<keyword evidence="15" id="KW-1185">Reference proteome</keyword>
<accession>A0ABU1UWZ2</accession>
<evidence type="ECO:0000259" key="13">
    <source>
        <dbReference type="Pfam" id="PF08496"/>
    </source>
</evidence>
<keyword evidence="7" id="KW-0720">Serine protease</keyword>
<dbReference type="RefSeq" id="WP_310071068.1">
    <property type="nucleotide sequence ID" value="NZ_JAVDVX010000002.1"/>
</dbReference>
<comment type="caution">
    <text evidence="14">The sequence shown here is derived from an EMBL/GenBank/DDBJ whole genome shotgun (WGS) entry which is preliminary data.</text>
</comment>
<evidence type="ECO:0000256" key="5">
    <source>
        <dbReference type="ARBA" id="ARBA00022692"/>
    </source>
</evidence>
<dbReference type="EC" id="3.4.21.-" evidence="14"/>
<keyword evidence="8 11" id="KW-1133">Transmembrane helix</keyword>
<feature type="transmembrane region" description="Helical" evidence="11">
    <location>
        <begin position="12"/>
        <end position="32"/>
    </location>
</feature>
<feature type="compositionally biased region" description="Basic and acidic residues" evidence="10">
    <location>
        <begin position="83"/>
        <end position="101"/>
    </location>
</feature>
<evidence type="ECO:0000256" key="2">
    <source>
        <dbReference type="ARBA" id="ARBA00008683"/>
    </source>
</evidence>
<keyword evidence="4 14" id="KW-0645">Protease</keyword>
<name>A0ABU1UWZ2_9GAMM</name>
<dbReference type="GO" id="GO:0006508">
    <property type="term" value="P:proteolysis"/>
    <property type="evidence" value="ECO:0007669"/>
    <property type="project" value="UniProtKB-KW"/>
</dbReference>
<dbReference type="PANTHER" id="PTHR42987:SF4">
    <property type="entry name" value="PROTEASE SOHB-RELATED"/>
    <property type="match status" value="1"/>
</dbReference>
<feature type="domain" description="Peptidase S49 N-terminal proteobacteria" evidence="13">
    <location>
        <begin position="2"/>
        <end position="169"/>
    </location>
</feature>
<gene>
    <name evidence="14" type="ORF">J2X05_001653</name>
</gene>
<dbReference type="InterPro" id="IPR047272">
    <property type="entry name" value="S49_SppA_C"/>
</dbReference>
<comment type="similarity">
    <text evidence="2">Belongs to the peptidase S49 family.</text>
</comment>
<keyword evidence="3" id="KW-1003">Cell membrane</keyword>
<organism evidence="14 15">
    <name type="scientific">Cellvibrio fibrivorans</name>
    <dbReference type="NCBI Taxonomy" id="126350"/>
    <lineage>
        <taxon>Bacteria</taxon>
        <taxon>Pseudomonadati</taxon>
        <taxon>Pseudomonadota</taxon>
        <taxon>Gammaproteobacteria</taxon>
        <taxon>Cellvibrionales</taxon>
        <taxon>Cellvibrionaceae</taxon>
        <taxon>Cellvibrio</taxon>
    </lineage>
</organism>
<evidence type="ECO:0000259" key="12">
    <source>
        <dbReference type="Pfam" id="PF01343"/>
    </source>
</evidence>
<dbReference type="GO" id="GO:0008233">
    <property type="term" value="F:peptidase activity"/>
    <property type="evidence" value="ECO:0007669"/>
    <property type="project" value="UniProtKB-KW"/>
</dbReference>
<dbReference type="SUPFAM" id="SSF52096">
    <property type="entry name" value="ClpP/crotonase"/>
    <property type="match status" value="1"/>
</dbReference>
<dbReference type="Pfam" id="PF01343">
    <property type="entry name" value="Peptidase_S49"/>
    <property type="match status" value="1"/>
</dbReference>
<dbReference type="PANTHER" id="PTHR42987">
    <property type="entry name" value="PEPTIDASE S49"/>
    <property type="match status" value="1"/>
</dbReference>
<evidence type="ECO:0000256" key="9">
    <source>
        <dbReference type="ARBA" id="ARBA00023136"/>
    </source>
</evidence>
<dbReference type="Proteomes" id="UP001253595">
    <property type="component" value="Unassembled WGS sequence"/>
</dbReference>
<evidence type="ECO:0000313" key="15">
    <source>
        <dbReference type="Proteomes" id="UP001253595"/>
    </source>
</evidence>
<evidence type="ECO:0000256" key="3">
    <source>
        <dbReference type="ARBA" id="ARBA00022475"/>
    </source>
</evidence>
<proteinExistence type="inferred from homology"/>
<dbReference type="Gene3D" id="3.90.226.10">
    <property type="entry name" value="2-enoyl-CoA Hydratase, Chain A, domain 1"/>
    <property type="match status" value="1"/>
</dbReference>
<evidence type="ECO:0000256" key="4">
    <source>
        <dbReference type="ARBA" id="ARBA00022670"/>
    </source>
</evidence>
<dbReference type="EMBL" id="JAVDVX010000002">
    <property type="protein sequence ID" value="MDR7089647.1"/>
    <property type="molecule type" value="Genomic_DNA"/>
</dbReference>
<comment type="subcellular location">
    <subcellularLocation>
        <location evidence="1">Cell membrane</location>
    </subcellularLocation>
</comment>
<dbReference type="Gene3D" id="6.20.330.10">
    <property type="match status" value="1"/>
</dbReference>
<evidence type="ECO:0000256" key="11">
    <source>
        <dbReference type="SAM" id="Phobius"/>
    </source>
</evidence>
<dbReference type="Pfam" id="PF08496">
    <property type="entry name" value="Peptidase_S49_N"/>
    <property type="match status" value="1"/>
</dbReference>
<evidence type="ECO:0000313" key="14">
    <source>
        <dbReference type="EMBL" id="MDR7089647.1"/>
    </source>
</evidence>
<evidence type="ECO:0000256" key="1">
    <source>
        <dbReference type="ARBA" id="ARBA00004236"/>
    </source>
</evidence>
<feature type="domain" description="Peptidase S49" evidence="12">
    <location>
        <begin position="174"/>
        <end position="319"/>
    </location>
</feature>
<dbReference type="InterPro" id="IPR029045">
    <property type="entry name" value="ClpP/crotonase-like_dom_sf"/>
</dbReference>
<keyword evidence="6 14" id="KW-0378">Hydrolase</keyword>
<keyword evidence="9 11" id="KW-0472">Membrane</keyword>
<dbReference type="InterPro" id="IPR013703">
    <property type="entry name" value="Peptidase_S49_N_proteobac"/>
</dbReference>
<keyword evidence="5 11" id="KW-0812">Transmembrane</keyword>
<evidence type="ECO:0000256" key="7">
    <source>
        <dbReference type="ARBA" id="ARBA00022825"/>
    </source>
</evidence>
<protein>
    <submittedName>
        <fullName evidence="14">Serine protease SohB</fullName>
        <ecNumber evidence="14">3.4.21.-</ecNumber>
    </submittedName>
</protein>
<sequence length="361" mass="40700">MEFLTEYGLFLAKTITFVAAIVVIITVAVSMGGRNKKSDKGHIEVTKLNEKFDHLRDSLRDAMLDDEEYKEFEKAEKKRLKEEKAQKKKAAKEMAKTKTDETASDAAETTKKRIFVLDFYGDIKASEVESLREEISTVLTLAKPTDEVVVKVESGGGMVHSYGLASSQLARITNKNIPLTVCVDKVAASGGYMMACVANKIVAAPFAILGSIGVVAQLPNFHKLLKKNDIDYEMFTAGEYKRTVTMFGENTEKGRAKFVEELEDTHVLFKEFVSEHRPQVDVVKVATGEVWFGRRAIEVNLIDELQTSDEYLFAQAENADIYEVEFTYKKSLPEKLGFAAQAAVDRLLMTWWERLNISRWF</sequence>
<evidence type="ECO:0000256" key="6">
    <source>
        <dbReference type="ARBA" id="ARBA00022801"/>
    </source>
</evidence>
<evidence type="ECO:0000256" key="8">
    <source>
        <dbReference type="ARBA" id="ARBA00022989"/>
    </source>
</evidence>
<feature type="region of interest" description="Disordered" evidence="10">
    <location>
        <begin position="83"/>
        <end position="102"/>
    </location>
</feature>